<sequence>MMIKKFKDEQNKVIQEFNQNLTQKNKNYRRHQTSLIKLIKLSQNEKNKINWNQKNEGGKVVEISNTSWCFCLCEQAIPKTGKIQFAFQMISGSSFIVEIGFREIMQKNNYYDCNKTGTYLIKEDCYTYSHHTKNLQSKIIILIYKQ</sequence>
<dbReference type="AlphaFoldDB" id="A0A8S1VDF6"/>
<evidence type="ECO:0000313" key="1">
    <source>
        <dbReference type="EMBL" id="CAD8175728.1"/>
    </source>
</evidence>
<organism evidence="1 2">
    <name type="scientific">Paramecium pentaurelia</name>
    <dbReference type="NCBI Taxonomy" id="43138"/>
    <lineage>
        <taxon>Eukaryota</taxon>
        <taxon>Sar</taxon>
        <taxon>Alveolata</taxon>
        <taxon>Ciliophora</taxon>
        <taxon>Intramacronucleata</taxon>
        <taxon>Oligohymenophorea</taxon>
        <taxon>Peniculida</taxon>
        <taxon>Parameciidae</taxon>
        <taxon>Paramecium</taxon>
    </lineage>
</organism>
<proteinExistence type="predicted"/>
<gene>
    <name evidence="1" type="ORF">PPENT_87.1.T0630230</name>
</gene>
<name>A0A8S1VDF6_9CILI</name>
<dbReference type="EMBL" id="CAJJDO010000063">
    <property type="protein sequence ID" value="CAD8175728.1"/>
    <property type="molecule type" value="Genomic_DNA"/>
</dbReference>
<reference evidence="1" key="1">
    <citation type="submission" date="2021-01" db="EMBL/GenBank/DDBJ databases">
        <authorList>
            <consortium name="Genoscope - CEA"/>
            <person name="William W."/>
        </authorList>
    </citation>
    <scope>NUCLEOTIDE SEQUENCE</scope>
</reference>
<keyword evidence="2" id="KW-1185">Reference proteome</keyword>
<evidence type="ECO:0000313" key="2">
    <source>
        <dbReference type="Proteomes" id="UP000689195"/>
    </source>
</evidence>
<accession>A0A8S1VDF6</accession>
<comment type="caution">
    <text evidence="1">The sequence shown here is derived from an EMBL/GenBank/DDBJ whole genome shotgun (WGS) entry which is preliminary data.</text>
</comment>
<protein>
    <submittedName>
        <fullName evidence="1">Uncharacterized protein</fullName>
    </submittedName>
</protein>
<dbReference type="Proteomes" id="UP000689195">
    <property type="component" value="Unassembled WGS sequence"/>
</dbReference>